<dbReference type="EMBL" id="JAKUCV010000631">
    <property type="protein sequence ID" value="KAJ4849357.1"/>
    <property type="molecule type" value="Genomic_DNA"/>
</dbReference>
<dbReference type="PANTHER" id="PTHR37766">
    <property type="entry name" value="OS01G0897100 PROTEIN"/>
    <property type="match status" value="1"/>
</dbReference>
<dbReference type="PANTHER" id="PTHR37766:SF1">
    <property type="entry name" value="OS01G0897100 PROTEIN"/>
    <property type="match status" value="1"/>
</dbReference>
<comment type="caution">
    <text evidence="2">The sequence shown here is derived from an EMBL/GenBank/DDBJ whole genome shotgun (WGS) entry which is preliminary data.</text>
</comment>
<organism evidence="2 3">
    <name type="scientific">Turnera subulata</name>
    <dbReference type="NCBI Taxonomy" id="218843"/>
    <lineage>
        <taxon>Eukaryota</taxon>
        <taxon>Viridiplantae</taxon>
        <taxon>Streptophyta</taxon>
        <taxon>Embryophyta</taxon>
        <taxon>Tracheophyta</taxon>
        <taxon>Spermatophyta</taxon>
        <taxon>Magnoliopsida</taxon>
        <taxon>eudicotyledons</taxon>
        <taxon>Gunneridae</taxon>
        <taxon>Pentapetalae</taxon>
        <taxon>rosids</taxon>
        <taxon>fabids</taxon>
        <taxon>Malpighiales</taxon>
        <taxon>Passifloraceae</taxon>
        <taxon>Turnera</taxon>
    </lineage>
</organism>
<keyword evidence="3" id="KW-1185">Reference proteome</keyword>
<gene>
    <name evidence="2" type="ORF">Tsubulata_034265</name>
</gene>
<dbReference type="Proteomes" id="UP001141552">
    <property type="component" value="Unassembled WGS sequence"/>
</dbReference>
<reference evidence="2" key="1">
    <citation type="submission" date="2022-02" db="EMBL/GenBank/DDBJ databases">
        <authorList>
            <person name="Henning P.M."/>
            <person name="McCubbin A.G."/>
            <person name="Shore J.S."/>
        </authorList>
    </citation>
    <scope>NUCLEOTIDE SEQUENCE</scope>
    <source>
        <strain evidence="2">F60SS</strain>
        <tissue evidence="2">Leaves</tissue>
    </source>
</reference>
<dbReference type="OrthoDB" id="1927237at2759"/>
<feature type="region of interest" description="Disordered" evidence="1">
    <location>
        <begin position="422"/>
        <end position="455"/>
    </location>
</feature>
<reference evidence="2" key="2">
    <citation type="journal article" date="2023" name="Plants (Basel)">
        <title>Annotation of the Turnera subulata (Passifloraceae) Draft Genome Reveals the S-Locus Evolved after the Divergence of Turneroideae from Passifloroideae in a Stepwise Manner.</title>
        <authorList>
            <person name="Henning P.M."/>
            <person name="Roalson E.H."/>
            <person name="Mir W."/>
            <person name="McCubbin A.G."/>
            <person name="Shore J.S."/>
        </authorList>
    </citation>
    <scope>NUCLEOTIDE SEQUENCE</scope>
    <source>
        <strain evidence="2">F60SS</strain>
    </source>
</reference>
<evidence type="ECO:0000313" key="3">
    <source>
        <dbReference type="Proteomes" id="UP001141552"/>
    </source>
</evidence>
<feature type="compositionally biased region" description="Basic residues" evidence="1">
    <location>
        <begin position="435"/>
        <end position="453"/>
    </location>
</feature>
<accession>A0A9Q0GGB3</accession>
<protein>
    <submittedName>
        <fullName evidence="2">Uncharacterized protein</fullName>
    </submittedName>
</protein>
<sequence length="524" mass="60664">MLLLFLSEPNWKPDTAAAAAESGEQWISLLSQLESVIWSVMMASGGRSESRLWLSNTVSSIGSLTPRQYRDLFVKLLRTKPTKRSLASQLWQMIFEKHPRLAGRVLARRSRILENFFQGNPMRIMQWFSHFGVGGTEHRKGAKALSQFAFVNRDICWEELEWKGKHGQSPAMVATKPHYFLDLDVLRTVENFIDNVPEFWSSVELAESLKDGEIFSIDMKFFVEFFVVLMYKDDARDVWEAVDEFLMQESFSSLCHHLLITLEEREFCAFLELLRKHLSPQMGKNDFGRTSSWLELLLSRSSDFDSIDQLLLLNAVIHQGRQLLKLVCDEEFGEEEAKVRDIVSRIGTLSSSYNSLVPLLSKCFKMKVVEAIKFLALHSWVLHYALSKECKTPESWESLFLRNGITFKKSDKYALLHDNGLSENDDSESDDGVSIKRKHRKKKKKKKSRKKRRDFSDDENFDSELLDVDPSDNGLDEQTKTESWLLSTDAYSASWTNADLPEHLSKICFSTWMKWNFARWTNLD</sequence>
<evidence type="ECO:0000313" key="2">
    <source>
        <dbReference type="EMBL" id="KAJ4849357.1"/>
    </source>
</evidence>
<evidence type="ECO:0000256" key="1">
    <source>
        <dbReference type="SAM" id="MobiDB-lite"/>
    </source>
</evidence>
<name>A0A9Q0GGB3_9ROSI</name>
<proteinExistence type="predicted"/>
<dbReference type="AlphaFoldDB" id="A0A9Q0GGB3"/>